<dbReference type="Pfam" id="PF01061">
    <property type="entry name" value="ABC2_membrane"/>
    <property type="match status" value="1"/>
</dbReference>
<evidence type="ECO:0000256" key="6">
    <source>
        <dbReference type="ARBA" id="ARBA00022692"/>
    </source>
</evidence>
<keyword evidence="7 9" id="KW-1133">Transmembrane helix</keyword>
<name>A0A1H7H7C9_9RHOB</name>
<dbReference type="GO" id="GO:0043190">
    <property type="term" value="C:ATP-binding cassette (ABC) transporter complex"/>
    <property type="evidence" value="ECO:0007669"/>
    <property type="project" value="InterPro"/>
</dbReference>
<evidence type="ECO:0000256" key="4">
    <source>
        <dbReference type="ARBA" id="ARBA00022475"/>
    </source>
</evidence>
<dbReference type="Proteomes" id="UP000199283">
    <property type="component" value="Unassembled WGS sequence"/>
</dbReference>
<proteinExistence type="inferred from homology"/>
<feature type="transmembrane region" description="Helical" evidence="9">
    <location>
        <begin position="123"/>
        <end position="144"/>
    </location>
</feature>
<gene>
    <name evidence="11" type="ORF">SAMN04488526_0631</name>
</gene>
<evidence type="ECO:0000256" key="8">
    <source>
        <dbReference type="ARBA" id="ARBA00023136"/>
    </source>
</evidence>
<dbReference type="PANTHER" id="PTHR30413:SF8">
    <property type="entry name" value="TRANSPORT PERMEASE PROTEIN"/>
    <property type="match status" value="1"/>
</dbReference>
<dbReference type="InterPro" id="IPR000412">
    <property type="entry name" value="ABC_2_transport"/>
</dbReference>
<evidence type="ECO:0000256" key="9">
    <source>
        <dbReference type="RuleBase" id="RU361157"/>
    </source>
</evidence>
<accession>A0A1H7H7C9</accession>
<dbReference type="InterPro" id="IPR013525">
    <property type="entry name" value="ABC2_TM"/>
</dbReference>
<evidence type="ECO:0000313" key="12">
    <source>
        <dbReference type="Proteomes" id="UP000199283"/>
    </source>
</evidence>
<evidence type="ECO:0000256" key="3">
    <source>
        <dbReference type="ARBA" id="ARBA00022448"/>
    </source>
</evidence>
<dbReference type="STRING" id="188906.SAMN04488526_0631"/>
<keyword evidence="4 9" id="KW-1003">Cell membrane</keyword>
<reference evidence="11 12" key="1">
    <citation type="submission" date="2016-10" db="EMBL/GenBank/DDBJ databases">
        <authorList>
            <person name="de Groot N.N."/>
        </authorList>
    </citation>
    <scope>NUCLEOTIDE SEQUENCE [LARGE SCALE GENOMIC DNA]</scope>
    <source>
        <strain evidence="11 12">DSM 14858</strain>
    </source>
</reference>
<dbReference type="PANTHER" id="PTHR30413">
    <property type="entry name" value="INNER MEMBRANE TRANSPORT PERMEASE"/>
    <property type="match status" value="1"/>
</dbReference>
<keyword evidence="12" id="KW-1185">Reference proteome</keyword>
<protein>
    <recommendedName>
        <fullName evidence="9">Transport permease protein</fullName>
    </recommendedName>
</protein>
<keyword evidence="6 9" id="KW-0812">Transmembrane</keyword>
<organism evidence="11 12">
    <name type="scientific">Jannaschia helgolandensis</name>
    <dbReference type="NCBI Taxonomy" id="188906"/>
    <lineage>
        <taxon>Bacteria</taxon>
        <taxon>Pseudomonadati</taxon>
        <taxon>Pseudomonadota</taxon>
        <taxon>Alphaproteobacteria</taxon>
        <taxon>Rhodobacterales</taxon>
        <taxon>Roseobacteraceae</taxon>
        <taxon>Jannaschia</taxon>
    </lineage>
</organism>
<feature type="transmembrane region" description="Helical" evidence="9">
    <location>
        <begin position="44"/>
        <end position="64"/>
    </location>
</feature>
<dbReference type="PROSITE" id="PS51012">
    <property type="entry name" value="ABC_TM2"/>
    <property type="match status" value="1"/>
</dbReference>
<dbReference type="GO" id="GO:0015920">
    <property type="term" value="P:lipopolysaccharide transport"/>
    <property type="evidence" value="ECO:0007669"/>
    <property type="project" value="TreeGrafter"/>
</dbReference>
<evidence type="ECO:0000259" key="10">
    <source>
        <dbReference type="PROSITE" id="PS51012"/>
    </source>
</evidence>
<keyword evidence="3 9" id="KW-0813">Transport</keyword>
<dbReference type="RefSeq" id="WP_092759672.1">
    <property type="nucleotide sequence ID" value="NZ_FNZQ01000001.1"/>
</dbReference>
<dbReference type="OrthoDB" id="8479094at2"/>
<comment type="subcellular location">
    <subcellularLocation>
        <location evidence="1 9">Cell inner membrane</location>
        <topology evidence="1 9">Multi-pass membrane protein</topology>
    </subcellularLocation>
</comment>
<comment type="similarity">
    <text evidence="2 9">Belongs to the ABC-2 integral membrane protein family.</text>
</comment>
<feature type="transmembrane region" description="Helical" evidence="9">
    <location>
        <begin position="238"/>
        <end position="261"/>
    </location>
</feature>
<evidence type="ECO:0000256" key="1">
    <source>
        <dbReference type="ARBA" id="ARBA00004429"/>
    </source>
</evidence>
<keyword evidence="5" id="KW-0997">Cell inner membrane</keyword>
<feature type="domain" description="ABC transmembrane type-2" evidence="10">
    <location>
        <begin position="43"/>
        <end position="264"/>
    </location>
</feature>
<evidence type="ECO:0000313" key="11">
    <source>
        <dbReference type="EMBL" id="SEK46306.1"/>
    </source>
</evidence>
<dbReference type="InterPro" id="IPR047817">
    <property type="entry name" value="ABC2_TM_bact-type"/>
</dbReference>
<dbReference type="PRINTS" id="PR00164">
    <property type="entry name" value="ABC2TRNSPORT"/>
</dbReference>
<feature type="transmembrane region" description="Helical" evidence="9">
    <location>
        <begin position="156"/>
        <end position="180"/>
    </location>
</feature>
<feature type="transmembrane region" description="Helical" evidence="9">
    <location>
        <begin position="187"/>
        <end position="205"/>
    </location>
</feature>
<dbReference type="GO" id="GO:0140359">
    <property type="term" value="F:ABC-type transporter activity"/>
    <property type="evidence" value="ECO:0007669"/>
    <property type="project" value="InterPro"/>
</dbReference>
<sequence>MFDATDRTQTLTFPAAPRRAGFIRRVAALILREMSSTFGRSPGGFLWTVAEPVIGILLMTYLFSLALRSPPIGSSFALFYASGVLPFTMFFDLAGKVAQSIKFSRQLLTYPVMSYLDALTARLMLNLLVQLLVASIILTGVIAWTGSRAPVDFTQIALAVAMLAVLAFGLGTMNCFLFSMFPLWERVWAIVMRPMFLISGIFFLFDDVPEPYQSVLWFNPLTHIIGTLRHALYSFYDVAFVSPLYVFGLGMGLTVIGLILLNRYTLDFNN</sequence>
<dbReference type="AlphaFoldDB" id="A0A1H7H7C9"/>
<evidence type="ECO:0000256" key="2">
    <source>
        <dbReference type="ARBA" id="ARBA00007783"/>
    </source>
</evidence>
<feature type="transmembrane region" description="Helical" evidence="9">
    <location>
        <begin position="76"/>
        <end position="95"/>
    </location>
</feature>
<evidence type="ECO:0000256" key="7">
    <source>
        <dbReference type="ARBA" id="ARBA00022989"/>
    </source>
</evidence>
<dbReference type="EMBL" id="FNZQ01000001">
    <property type="protein sequence ID" value="SEK46306.1"/>
    <property type="molecule type" value="Genomic_DNA"/>
</dbReference>
<keyword evidence="8 9" id="KW-0472">Membrane</keyword>
<evidence type="ECO:0000256" key="5">
    <source>
        <dbReference type="ARBA" id="ARBA00022519"/>
    </source>
</evidence>